<comment type="caution">
    <text evidence="1">The sequence shown here is derived from an EMBL/GenBank/DDBJ whole genome shotgun (WGS) entry which is preliminary data.</text>
</comment>
<reference evidence="2" key="1">
    <citation type="journal article" date="2019" name="Int. J. Syst. Evol. Microbiol.">
        <title>The Global Catalogue of Microorganisms (GCM) 10K type strain sequencing project: providing services to taxonomists for standard genome sequencing and annotation.</title>
        <authorList>
            <consortium name="The Broad Institute Genomics Platform"/>
            <consortium name="The Broad Institute Genome Sequencing Center for Infectious Disease"/>
            <person name="Wu L."/>
            <person name="Ma J."/>
        </authorList>
    </citation>
    <scope>NUCLEOTIDE SEQUENCE [LARGE SCALE GENOMIC DNA]</scope>
    <source>
        <strain evidence="2">CECT 7184</strain>
    </source>
</reference>
<dbReference type="EMBL" id="JBHSOZ010000003">
    <property type="protein sequence ID" value="MFC5712781.1"/>
    <property type="molecule type" value="Genomic_DNA"/>
</dbReference>
<keyword evidence="2" id="KW-1185">Reference proteome</keyword>
<evidence type="ECO:0000313" key="1">
    <source>
        <dbReference type="EMBL" id="MFC5712781.1"/>
    </source>
</evidence>
<sequence length="101" mass="12179">MQYRFIHDQRLGISLPQLETEWENYSPACQDVILEKWEEIRGKIPERIQEIENTINKKQAMLDKEEDFETSCRLNLEIAELASLINDLWIWYRTTQHITLN</sequence>
<proteinExistence type="predicted"/>
<dbReference type="RefSeq" id="WP_385940030.1">
    <property type="nucleotide sequence ID" value="NZ_JBHSOZ010000003.1"/>
</dbReference>
<protein>
    <submittedName>
        <fullName evidence="1">Uncharacterized protein</fullName>
    </submittedName>
</protein>
<accession>A0ABW0YMV8</accession>
<evidence type="ECO:0000313" key="2">
    <source>
        <dbReference type="Proteomes" id="UP001596142"/>
    </source>
</evidence>
<dbReference type="Proteomes" id="UP001596142">
    <property type="component" value="Unassembled WGS sequence"/>
</dbReference>
<name>A0ABW0YMV8_9BACI</name>
<gene>
    <name evidence="1" type="ORF">ACFPU1_08305</name>
</gene>
<organism evidence="1 2">
    <name type="scientific">Thalassorhabdus alkalitolerans</name>
    <dbReference type="NCBI Taxonomy" id="2282697"/>
    <lineage>
        <taxon>Bacteria</taxon>
        <taxon>Bacillati</taxon>
        <taxon>Bacillota</taxon>
        <taxon>Bacilli</taxon>
        <taxon>Bacillales</taxon>
        <taxon>Bacillaceae</taxon>
        <taxon>Thalassorhabdus</taxon>
    </lineage>
</organism>